<organism evidence="3">
    <name type="scientific">Melampsora larici-populina (strain 98AG31 / pathotype 3-4-7)</name>
    <name type="common">Poplar leaf rust fungus</name>
    <dbReference type="NCBI Taxonomy" id="747676"/>
    <lineage>
        <taxon>Eukaryota</taxon>
        <taxon>Fungi</taxon>
        <taxon>Dikarya</taxon>
        <taxon>Basidiomycota</taxon>
        <taxon>Pucciniomycotina</taxon>
        <taxon>Pucciniomycetes</taxon>
        <taxon>Pucciniales</taxon>
        <taxon>Melampsoraceae</taxon>
        <taxon>Melampsora</taxon>
    </lineage>
</organism>
<dbReference type="VEuPathDB" id="FungiDB:MELLADRAFT_87117"/>
<gene>
    <name evidence="2" type="ORF">MELLADRAFT_87117</name>
</gene>
<dbReference type="eggNOG" id="ENOG502S3H3">
    <property type="taxonomic scope" value="Eukaryota"/>
</dbReference>
<feature type="compositionally biased region" description="Basic and acidic residues" evidence="1">
    <location>
        <begin position="90"/>
        <end position="101"/>
    </location>
</feature>
<dbReference type="KEGG" id="mlr:MELLADRAFT_87117"/>
<keyword evidence="3" id="KW-1185">Reference proteome</keyword>
<dbReference type="HOGENOM" id="CLU_1107340_0_0_1"/>
<evidence type="ECO:0000313" key="3">
    <source>
        <dbReference type="Proteomes" id="UP000001072"/>
    </source>
</evidence>
<dbReference type="GeneID" id="18934401"/>
<feature type="region of interest" description="Disordered" evidence="1">
    <location>
        <begin position="75"/>
        <end position="101"/>
    </location>
</feature>
<name>F4R4K5_MELLP</name>
<feature type="compositionally biased region" description="Polar residues" evidence="1">
    <location>
        <begin position="1"/>
        <end position="11"/>
    </location>
</feature>
<dbReference type="Proteomes" id="UP000001072">
    <property type="component" value="Unassembled WGS sequence"/>
</dbReference>
<sequence>MLSPTTSNTQLPMPLPPIITTLPDPDPKVTEPFDHRKQLNKYVKEFAPQHGYGIIIGHSGRDPHLYCKYQCHCSGKPAKPKVKPGADQASKTETEPPKKSRSIKIECPFEMKACFDHEKRTWTLHHKISHHNHEPMEMVIPLLTTSIPTTSTIPTTQQPQGPEASPEINQKHPQTTIQSQLLSINNRILTLEPHQQDELVKSIHKLLDLVLCSSPEGKIPNDICRPNHVSLS</sequence>
<reference evidence="3" key="1">
    <citation type="journal article" date="2011" name="Proc. Natl. Acad. Sci. U.S.A.">
        <title>Obligate biotrophy features unraveled by the genomic analysis of rust fungi.</title>
        <authorList>
            <person name="Duplessis S."/>
            <person name="Cuomo C.A."/>
            <person name="Lin Y.-C."/>
            <person name="Aerts A."/>
            <person name="Tisserant E."/>
            <person name="Veneault-Fourrey C."/>
            <person name="Joly D.L."/>
            <person name="Hacquard S."/>
            <person name="Amselem J."/>
            <person name="Cantarel B.L."/>
            <person name="Chiu R."/>
            <person name="Coutinho P.M."/>
            <person name="Feau N."/>
            <person name="Field M."/>
            <person name="Frey P."/>
            <person name="Gelhaye E."/>
            <person name="Goldberg J."/>
            <person name="Grabherr M.G."/>
            <person name="Kodira C.D."/>
            <person name="Kohler A."/>
            <person name="Kuees U."/>
            <person name="Lindquist E.A."/>
            <person name="Lucas S.M."/>
            <person name="Mago R."/>
            <person name="Mauceli E."/>
            <person name="Morin E."/>
            <person name="Murat C."/>
            <person name="Pangilinan J.L."/>
            <person name="Park R."/>
            <person name="Pearson M."/>
            <person name="Quesneville H."/>
            <person name="Rouhier N."/>
            <person name="Sakthikumar S."/>
            <person name="Salamov A.A."/>
            <person name="Schmutz J."/>
            <person name="Selles B."/>
            <person name="Shapiro H."/>
            <person name="Tanguay P."/>
            <person name="Tuskan G.A."/>
            <person name="Henrissat B."/>
            <person name="Van de Peer Y."/>
            <person name="Rouze P."/>
            <person name="Ellis J.G."/>
            <person name="Dodds P.N."/>
            <person name="Schein J.E."/>
            <person name="Zhong S."/>
            <person name="Hamelin R.C."/>
            <person name="Grigoriev I.V."/>
            <person name="Szabo L.J."/>
            <person name="Martin F."/>
        </authorList>
    </citation>
    <scope>NUCLEOTIDE SEQUENCE [LARGE SCALE GENOMIC DNA]</scope>
    <source>
        <strain evidence="3">98AG31 / pathotype 3-4-7</strain>
    </source>
</reference>
<dbReference type="AlphaFoldDB" id="F4R4K5"/>
<feature type="region of interest" description="Disordered" evidence="1">
    <location>
        <begin position="1"/>
        <end position="29"/>
    </location>
</feature>
<dbReference type="STRING" id="747676.F4R4K5"/>
<feature type="compositionally biased region" description="Low complexity" evidence="1">
    <location>
        <begin position="150"/>
        <end position="160"/>
    </location>
</feature>
<dbReference type="RefSeq" id="XP_007403922.1">
    <property type="nucleotide sequence ID" value="XM_007403860.1"/>
</dbReference>
<dbReference type="EMBL" id="GL883090">
    <property type="protein sequence ID" value="EGG12984.1"/>
    <property type="molecule type" value="Genomic_DNA"/>
</dbReference>
<proteinExistence type="predicted"/>
<feature type="region of interest" description="Disordered" evidence="1">
    <location>
        <begin position="150"/>
        <end position="175"/>
    </location>
</feature>
<dbReference type="InParanoid" id="F4R4K5"/>
<evidence type="ECO:0000313" key="2">
    <source>
        <dbReference type="EMBL" id="EGG12984.1"/>
    </source>
</evidence>
<accession>F4R4K5</accession>
<protein>
    <submittedName>
        <fullName evidence="2">Uncharacterized protein</fullName>
    </submittedName>
</protein>
<evidence type="ECO:0000256" key="1">
    <source>
        <dbReference type="SAM" id="MobiDB-lite"/>
    </source>
</evidence>